<dbReference type="OrthoDB" id="9810484at2"/>
<dbReference type="Pfam" id="PF00253">
    <property type="entry name" value="Ribosomal_S14"/>
    <property type="match status" value="1"/>
</dbReference>
<evidence type="ECO:0000256" key="1">
    <source>
        <dbReference type="ARBA" id="ARBA00003686"/>
    </source>
</evidence>
<evidence type="ECO:0000256" key="5">
    <source>
        <dbReference type="ARBA" id="ARBA00035167"/>
    </source>
</evidence>
<dbReference type="FunFam" id="1.10.287.1480:FF:000001">
    <property type="entry name" value="30S ribosomal protein S14"/>
    <property type="match status" value="1"/>
</dbReference>
<dbReference type="SUPFAM" id="SSF57716">
    <property type="entry name" value="Glucocorticoid receptor-like (DNA-binding domain)"/>
    <property type="match status" value="1"/>
</dbReference>
<organism evidence="8 9">
    <name type="scientific">Hyphomonas johnsonii MHS-2</name>
    <dbReference type="NCBI Taxonomy" id="1280950"/>
    <lineage>
        <taxon>Bacteria</taxon>
        <taxon>Pseudomonadati</taxon>
        <taxon>Pseudomonadota</taxon>
        <taxon>Alphaproteobacteria</taxon>
        <taxon>Hyphomonadales</taxon>
        <taxon>Hyphomonadaceae</taxon>
        <taxon>Hyphomonas</taxon>
    </lineage>
</organism>
<dbReference type="InterPro" id="IPR018271">
    <property type="entry name" value="Ribosomal_uS14_CS"/>
</dbReference>
<evidence type="ECO:0000313" key="8">
    <source>
        <dbReference type="EMBL" id="KCZ87110.1"/>
    </source>
</evidence>
<dbReference type="GO" id="GO:0003735">
    <property type="term" value="F:structural constituent of ribosome"/>
    <property type="evidence" value="ECO:0007669"/>
    <property type="project" value="InterPro"/>
</dbReference>
<dbReference type="PANTHER" id="PTHR19836">
    <property type="entry name" value="30S RIBOSOMAL PROTEIN S14"/>
    <property type="match status" value="1"/>
</dbReference>
<keyword evidence="9" id="KW-1185">Reference proteome</keyword>
<comment type="subunit">
    <text evidence="6 7">Part of the 30S ribosomal subunit. Contacts proteins S3 and S10.</text>
</comment>
<keyword evidence="7" id="KW-0699">rRNA-binding</keyword>
<dbReference type="EMBL" id="ARYK01000014">
    <property type="protein sequence ID" value="KCZ87110.1"/>
    <property type="molecule type" value="Genomic_DNA"/>
</dbReference>
<dbReference type="Gene3D" id="1.10.287.1480">
    <property type="match status" value="1"/>
</dbReference>
<dbReference type="InterPro" id="IPR001209">
    <property type="entry name" value="Ribosomal_uS14"/>
</dbReference>
<gene>
    <name evidence="7 8" type="primary">rpsN</name>
    <name evidence="8" type="ORF">HJO_17089</name>
</gene>
<dbReference type="HAMAP" id="MF_00537">
    <property type="entry name" value="Ribosomal_uS14_1"/>
    <property type="match status" value="1"/>
</dbReference>
<evidence type="ECO:0000256" key="4">
    <source>
        <dbReference type="ARBA" id="ARBA00023274"/>
    </source>
</evidence>
<proteinExistence type="inferred from homology"/>
<dbReference type="GO" id="GO:0019843">
    <property type="term" value="F:rRNA binding"/>
    <property type="evidence" value="ECO:0007669"/>
    <property type="project" value="UniProtKB-UniRule"/>
</dbReference>
<protein>
    <recommendedName>
        <fullName evidence="5 7">Small ribosomal subunit protein uS14</fullName>
    </recommendedName>
</protein>
<evidence type="ECO:0000313" key="9">
    <source>
        <dbReference type="Proteomes" id="UP000025171"/>
    </source>
</evidence>
<dbReference type="PATRIC" id="fig|1280950.3.peg.3422"/>
<evidence type="ECO:0000256" key="7">
    <source>
        <dbReference type="HAMAP-Rule" id="MF_00537"/>
    </source>
</evidence>
<comment type="similarity">
    <text evidence="2 7">Belongs to the universal ribosomal protein uS14 family.</text>
</comment>
<dbReference type="GO" id="GO:0015935">
    <property type="term" value="C:small ribosomal subunit"/>
    <property type="evidence" value="ECO:0007669"/>
    <property type="project" value="TreeGrafter"/>
</dbReference>
<comment type="function">
    <text evidence="1 7">Binds 16S rRNA, required for the assembly of 30S particles and may also be responsible for determining the conformation of the 16S rRNA at the A site.</text>
</comment>
<dbReference type="RefSeq" id="WP_035619495.1">
    <property type="nucleotide sequence ID" value="NZ_ARYK01000014.1"/>
</dbReference>
<dbReference type="GO" id="GO:0005737">
    <property type="term" value="C:cytoplasm"/>
    <property type="evidence" value="ECO:0007669"/>
    <property type="project" value="UniProtKB-ARBA"/>
</dbReference>
<dbReference type="GO" id="GO:0006412">
    <property type="term" value="P:translation"/>
    <property type="evidence" value="ECO:0007669"/>
    <property type="project" value="UniProtKB-UniRule"/>
</dbReference>
<keyword evidence="7" id="KW-0694">RNA-binding</keyword>
<keyword evidence="4 7" id="KW-0687">Ribonucleoprotein</keyword>
<dbReference type="STRING" id="1280950.HJO_17089"/>
<evidence type="ECO:0000256" key="2">
    <source>
        <dbReference type="ARBA" id="ARBA00009083"/>
    </source>
</evidence>
<dbReference type="InterPro" id="IPR023036">
    <property type="entry name" value="Ribosomal_uS14_bac/plastid"/>
</dbReference>
<name>A0A059F934_9PROT</name>
<sequence>MAKKSAIEKNKRRQKLVARYADKRAELKAIAMDENLSLEERFKARLKLAELPRNSAPSRVRNRCEVTGRPRGYYRKFKMSRIALRDLGSTGMIPGLVKSSW</sequence>
<evidence type="ECO:0000256" key="6">
    <source>
        <dbReference type="ARBA" id="ARBA00047110"/>
    </source>
</evidence>
<comment type="caution">
    <text evidence="8">The sequence shown here is derived from an EMBL/GenBank/DDBJ whole genome shotgun (WGS) entry which is preliminary data.</text>
</comment>
<keyword evidence="3 7" id="KW-0689">Ribosomal protein</keyword>
<dbReference type="Proteomes" id="UP000025171">
    <property type="component" value="Unassembled WGS sequence"/>
</dbReference>
<dbReference type="PROSITE" id="PS00527">
    <property type="entry name" value="RIBOSOMAL_S14"/>
    <property type="match status" value="1"/>
</dbReference>
<dbReference type="AlphaFoldDB" id="A0A059F934"/>
<accession>A0A059F934</accession>
<reference evidence="8 9" key="1">
    <citation type="journal article" date="2014" name="Antonie Van Leeuwenhoek">
        <title>Hyphomonas beringensis sp. nov. and Hyphomonas chukchiensis sp. nov., isolated from surface seawater of the Bering Sea and Chukchi Sea.</title>
        <authorList>
            <person name="Li C."/>
            <person name="Lai Q."/>
            <person name="Li G."/>
            <person name="Dong C."/>
            <person name="Wang J."/>
            <person name="Liao Y."/>
            <person name="Shao Z."/>
        </authorList>
    </citation>
    <scope>NUCLEOTIDE SEQUENCE [LARGE SCALE GENOMIC DNA]</scope>
    <source>
        <strain evidence="8 9">MHS-2</strain>
    </source>
</reference>
<dbReference type="eggNOG" id="COG0199">
    <property type="taxonomic scope" value="Bacteria"/>
</dbReference>
<dbReference type="NCBIfam" id="NF006477">
    <property type="entry name" value="PRK08881.1"/>
    <property type="match status" value="1"/>
</dbReference>
<evidence type="ECO:0000256" key="3">
    <source>
        <dbReference type="ARBA" id="ARBA00022980"/>
    </source>
</evidence>
<dbReference type="PANTHER" id="PTHR19836:SF19">
    <property type="entry name" value="SMALL RIBOSOMAL SUBUNIT PROTEIN US14M"/>
    <property type="match status" value="1"/>
</dbReference>